<comment type="caution">
    <text evidence="4">The sequence shown here is derived from an EMBL/GenBank/DDBJ whole genome shotgun (WGS) entry which is preliminary data.</text>
</comment>
<evidence type="ECO:0000256" key="1">
    <source>
        <dbReference type="ARBA" id="ARBA00022603"/>
    </source>
</evidence>
<dbReference type="GO" id="GO:0008168">
    <property type="term" value="F:methyltransferase activity"/>
    <property type="evidence" value="ECO:0007669"/>
    <property type="project" value="UniProtKB-KW"/>
</dbReference>
<accession>A0A4R2QY60</accession>
<keyword evidence="2 4" id="KW-0808">Transferase</keyword>
<dbReference type="SUPFAM" id="SSF53335">
    <property type="entry name" value="S-adenosyl-L-methionine-dependent methyltransferases"/>
    <property type="match status" value="1"/>
</dbReference>
<dbReference type="Proteomes" id="UP000294911">
    <property type="component" value="Unassembled WGS sequence"/>
</dbReference>
<dbReference type="PANTHER" id="PTHR43861:SF1">
    <property type="entry name" value="TRANS-ACONITATE 2-METHYLTRANSFERASE"/>
    <property type="match status" value="1"/>
</dbReference>
<evidence type="ECO:0000256" key="2">
    <source>
        <dbReference type="ARBA" id="ARBA00022679"/>
    </source>
</evidence>
<dbReference type="InterPro" id="IPR029063">
    <property type="entry name" value="SAM-dependent_MTases_sf"/>
</dbReference>
<proteinExistence type="predicted"/>
<dbReference type="AlphaFoldDB" id="A0A4R2QY60"/>
<reference evidence="4 5" key="1">
    <citation type="submission" date="2019-03" db="EMBL/GenBank/DDBJ databases">
        <title>Genomic Encyclopedia of Type Strains, Phase IV (KMG-IV): sequencing the most valuable type-strain genomes for metagenomic binning, comparative biology and taxonomic classification.</title>
        <authorList>
            <person name="Goeker M."/>
        </authorList>
    </citation>
    <scope>NUCLEOTIDE SEQUENCE [LARGE SCALE GENOMIC DNA]</scope>
    <source>
        <strain evidence="4 5">DSM 45765</strain>
    </source>
</reference>
<keyword evidence="5" id="KW-1185">Reference proteome</keyword>
<protein>
    <submittedName>
        <fullName evidence="4">Methyltransferase family protein</fullName>
    </submittedName>
</protein>
<dbReference type="Pfam" id="PF13649">
    <property type="entry name" value="Methyltransf_25"/>
    <property type="match status" value="1"/>
</dbReference>
<dbReference type="InterPro" id="IPR041698">
    <property type="entry name" value="Methyltransf_25"/>
</dbReference>
<dbReference type="EMBL" id="SLXQ01000002">
    <property type="protein sequence ID" value="TCP55140.1"/>
    <property type="molecule type" value="Genomic_DNA"/>
</dbReference>
<dbReference type="RefSeq" id="WP_132876503.1">
    <property type="nucleotide sequence ID" value="NZ_SLXQ01000002.1"/>
</dbReference>
<name>A0A4R2QY60_9PSEU</name>
<dbReference type="Gene3D" id="3.40.50.150">
    <property type="entry name" value="Vaccinia Virus protein VP39"/>
    <property type="match status" value="1"/>
</dbReference>
<organism evidence="4 5">
    <name type="scientific">Tamaricihabitans halophyticus</name>
    <dbReference type="NCBI Taxonomy" id="1262583"/>
    <lineage>
        <taxon>Bacteria</taxon>
        <taxon>Bacillati</taxon>
        <taxon>Actinomycetota</taxon>
        <taxon>Actinomycetes</taxon>
        <taxon>Pseudonocardiales</taxon>
        <taxon>Pseudonocardiaceae</taxon>
        <taxon>Tamaricihabitans</taxon>
    </lineage>
</organism>
<gene>
    <name evidence="4" type="ORF">EV191_102352</name>
</gene>
<sequence length="255" mass="28226">MPTLDYPAAQDWLRRWDTQQEQYILDREERFQVIIDLVRHHLGDRKDPVIVDLGCGPGSLSGRLAKALPGARIIGVDADPLLLGLGSAYYGQDYPRVEFVDADLADPNWVSSAGLTGRIDAAVSTTALHWMAPESLAGLYRTLGELLEPNGIFVNGDHLPTGTERLDQLSEVVRNGQADRAGGADLESWRTWWREVLEDECLGPLVDARSQRALEHDDTNNLSVDQHTALLHEAGFTEVGAVWQQGEDRVLVALR</sequence>
<feature type="domain" description="Methyltransferase" evidence="3">
    <location>
        <begin position="50"/>
        <end position="151"/>
    </location>
</feature>
<evidence type="ECO:0000313" key="5">
    <source>
        <dbReference type="Proteomes" id="UP000294911"/>
    </source>
</evidence>
<dbReference type="PANTHER" id="PTHR43861">
    <property type="entry name" value="TRANS-ACONITATE 2-METHYLTRANSFERASE-RELATED"/>
    <property type="match status" value="1"/>
</dbReference>
<keyword evidence="1 4" id="KW-0489">Methyltransferase</keyword>
<evidence type="ECO:0000259" key="3">
    <source>
        <dbReference type="Pfam" id="PF13649"/>
    </source>
</evidence>
<dbReference type="CDD" id="cd02440">
    <property type="entry name" value="AdoMet_MTases"/>
    <property type="match status" value="1"/>
</dbReference>
<dbReference type="OrthoDB" id="3286690at2"/>
<evidence type="ECO:0000313" key="4">
    <source>
        <dbReference type="EMBL" id="TCP55140.1"/>
    </source>
</evidence>
<dbReference type="GO" id="GO:0032259">
    <property type="term" value="P:methylation"/>
    <property type="evidence" value="ECO:0007669"/>
    <property type="project" value="UniProtKB-KW"/>
</dbReference>